<sequence length="94" mass="10626">MAFIMTDAASCDCFIINSYQHLLQPLPLPALLQHLPHLDGAEAKIAAQAKQASASYKSPVHAWITVHICQLNWLNKHWIMWCDAKSDINERFSP</sequence>
<accession>A0A6B9G5M3</accession>
<dbReference type="Proteomes" id="UP000502005">
    <property type="component" value="Plasmid pNE1B"/>
</dbReference>
<proteinExistence type="predicted"/>
<evidence type="ECO:0000313" key="1">
    <source>
        <dbReference type="EMBL" id="QGY32368.1"/>
    </source>
</evidence>
<evidence type="ECO:0000313" key="2">
    <source>
        <dbReference type="Proteomes" id="UP000502005"/>
    </source>
</evidence>
<protein>
    <submittedName>
        <fullName evidence="1">Uncharacterized protein</fullName>
    </submittedName>
</protein>
<reference evidence="1 2" key="1">
    <citation type="submission" date="2017-11" db="EMBL/GenBank/DDBJ databases">
        <title>Genome sequence of Pantoea cypripedii NE1.</title>
        <authorList>
            <person name="Nascimento F.X."/>
        </authorList>
    </citation>
    <scope>NUCLEOTIDE SEQUENCE [LARGE SCALE GENOMIC DNA]</scope>
    <source>
        <strain evidence="1 2">NE1</strain>
        <plasmid evidence="2">pne1b</plasmid>
    </source>
</reference>
<dbReference type="EMBL" id="CP024770">
    <property type="protein sequence ID" value="QGY32368.1"/>
    <property type="molecule type" value="Genomic_DNA"/>
</dbReference>
<dbReference type="AlphaFoldDB" id="A0A6B9G5M3"/>
<gene>
    <name evidence="1" type="ORF">CUN67_25640</name>
</gene>
<geneLocation type="plasmid" evidence="2">
    <name>pne1b</name>
</geneLocation>
<organism evidence="1 2">
    <name type="scientific">Pantoea cypripedii</name>
    <name type="common">Pectobacterium cypripedii</name>
    <name type="synonym">Erwinia cypripedii</name>
    <dbReference type="NCBI Taxonomy" id="55209"/>
    <lineage>
        <taxon>Bacteria</taxon>
        <taxon>Pseudomonadati</taxon>
        <taxon>Pseudomonadota</taxon>
        <taxon>Gammaproteobacteria</taxon>
        <taxon>Enterobacterales</taxon>
        <taxon>Erwiniaceae</taxon>
        <taxon>Pantoea</taxon>
    </lineage>
</organism>
<name>A0A6B9G5M3_PANCY</name>
<keyword evidence="1" id="KW-0614">Plasmid</keyword>